<reference evidence="17 18" key="1">
    <citation type="submission" date="2014-06" db="EMBL/GenBank/DDBJ databases">
        <authorList>
            <person name="Swart Estienne"/>
        </authorList>
    </citation>
    <scope>NUCLEOTIDE SEQUENCE [LARGE SCALE GENOMIC DNA]</scope>
    <source>
        <strain evidence="17 18">130c</strain>
    </source>
</reference>
<evidence type="ECO:0000313" key="18">
    <source>
        <dbReference type="Proteomes" id="UP000039865"/>
    </source>
</evidence>
<evidence type="ECO:0000256" key="6">
    <source>
        <dbReference type="ARBA" id="ARBA00022692"/>
    </source>
</evidence>
<feature type="transmembrane region" description="Helical" evidence="16">
    <location>
        <begin position="189"/>
        <end position="208"/>
    </location>
</feature>
<keyword evidence="6 14" id="KW-0812">Transmembrane</keyword>
<feature type="repeat" description="Solcar" evidence="14">
    <location>
        <begin position="128"/>
        <end position="218"/>
    </location>
</feature>
<dbReference type="GO" id="GO:1990544">
    <property type="term" value="P:mitochondrial ATP transmembrane transport"/>
    <property type="evidence" value="ECO:0007669"/>
    <property type="project" value="InterPro"/>
</dbReference>
<dbReference type="EMBL" id="CCKQ01011135">
    <property type="protein sequence ID" value="CDW82673.1"/>
    <property type="molecule type" value="Genomic_DNA"/>
</dbReference>
<evidence type="ECO:0000256" key="4">
    <source>
        <dbReference type="ARBA" id="ARBA00022448"/>
    </source>
</evidence>
<dbReference type="GO" id="GO:0140021">
    <property type="term" value="P:mitochondrial ADP transmembrane transport"/>
    <property type="evidence" value="ECO:0007669"/>
    <property type="project" value="InterPro"/>
</dbReference>
<keyword evidence="5" id="KW-0050">Antiport</keyword>
<gene>
    <name evidence="17" type="primary">Contig3467.g3708</name>
    <name evidence="17" type="ORF">STYLEM_11706</name>
</gene>
<comment type="similarity">
    <text evidence="2 15">Belongs to the mitochondrial carrier (TC 2.A.29) family.</text>
</comment>
<evidence type="ECO:0000256" key="9">
    <source>
        <dbReference type="ARBA" id="ARBA00022989"/>
    </source>
</evidence>
<feature type="transmembrane region" description="Helical" evidence="16">
    <location>
        <begin position="228"/>
        <end position="249"/>
    </location>
</feature>
<proteinExistence type="inferred from homology"/>
<evidence type="ECO:0000256" key="14">
    <source>
        <dbReference type="PROSITE-ProRule" id="PRU00282"/>
    </source>
</evidence>
<evidence type="ECO:0000256" key="13">
    <source>
        <dbReference type="ARBA" id="ARBA00045250"/>
    </source>
</evidence>
<dbReference type="AlphaFoldDB" id="A0A078ANY7"/>
<name>A0A078ANY7_STYLE</name>
<evidence type="ECO:0000256" key="15">
    <source>
        <dbReference type="RuleBase" id="RU000488"/>
    </source>
</evidence>
<dbReference type="PRINTS" id="PR00927">
    <property type="entry name" value="ADPTRNSLCASE"/>
</dbReference>
<evidence type="ECO:0000256" key="7">
    <source>
        <dbReference type="ARBA" id="ARBA00022737"/>
    </source>
</evidence>
<evidence type="ECO:0000256" key="11">
    <source>
        <dbReference type="ARBA" id="ARBA00023136"/>
    </source>
</evidence>
<comment type="subunit">
    <text evidence="3 16">Monomer.</text>
</comment>
<feature type="repeat" description="Solcar" evidence="14">
    <location>
        <begin position="25"/>
        <end position="117"/>
    </location>
</feature>
<accession>A0A078ANY7</accession>
<dbReference type="InterPro" id="IPR018108">
    <property type="entry name" value="MCP_transmembrane"/>
</dbReference>
<comment type="caution">
    <text evidence="16">Lacks conserved residue(s) required for the propagation of feature annotation.</text>
</comment>
<keyword evidence="4 15" id="KW-0813">Transport</keyword>
<dbReference type="InterPro" id="IPR002067">
    <property type="entry name" value="MCP"/>
</dbReference>
<dbReference type="PANTHER" id="PTHR45635">
    <property type="entry name" value="ADP,ATP CARRIER PROTEIN 1-RELATED-RELATED"/>
    <property type="match status" value="1"/>
</dbReference>
<dbReference type="GO" id="GO:0005471">
    <property type="term" value="F:ATP:ADP antiporter activity"/>
    <property type="evidence" value="ECO:0007669"/>
    <property type="project" value="UniProtKB-UniRule"/>
</dbReference>
<dbReference type="GO" id="GO:0005743">
    <property type="term" value="C:mitochondrial inner membrane"/>
    <property type="evidence" value="ECO:0007669"/>
    <property type="project" value="UniProtKB-SubCell"/>
</dbReference>
<keyword evidence="10" id="KW-0496">Mitochondrion</keyword>
<evidence type="ECO:0000256" key="8">
    <source>
        <dbReference type="ARBA" id="ARBA00022792"/>
    </source>
</evidence>
<evidence type="ECO:0000256" key="1">
    <source>
        <dbReference type="ARBA" id="ARBA00004448"/>
    </source>
</evidence>
<dbReference type="Pfam" id="PF00153">
    <property type="entry name" value="Mito_carr"/>
    <property type="match status" value="3"/>
</dbReference>
<dbReference type="OrthoDB" id="425243at2759"/>
<evidence type="ECO:0000256" key="3">
    <source>
        <dbReference type="ARBA" id="ARBA00011245"/>
    </source>
</evidence>
<dbReference type="Gene3D" id="1.50.40.10">
    <property type="entry name" value="Mitochondrial carrier domain"/>
    <property type="match status" value="1"/>
</dbReference>
<keyword evidence="8" id="KW-0999">Mitochondrion inner membrane</keyword>
<feature type="repeat" description="Solcar" evidence="14">
    <location>
        <begin position="226"/>
        <end position="314"/>
    </location>
</feature>
<evidence type="ECO:0000256" key="16">
    <source>
        <dbReference type="RuleBase" id="RU368008"/>
    </source>
</evidence>
<dbReference type="OMA" id="ESERCYK"/>
<evidence type="ECO:0000256" key="2">
    <source>
        <dbReference type="ARBA" id="ARBA00006375"/>
    </source>
</evidence>
<protein>
    <recommendedName>
        <fullName evidence="16">ADP/ATP translocase</fullName>
    </recommendedName>
    <alternativeName>
        <fullName evidence="16">ADP,ATP carrier protein</fullName>
    </alternativeName>
</protein>
<dbReference type="InterPro" id="IPR002113">
    <property type="entry name" value="ADT_euk_type"/>
</dbReference>
<dbReference type="InterPro" id="IPR023395">
    <property type="entry name" value="MCP_dom_sf"/>
</dbReference>
<dbReference type="SUPFAM" id="SSF103506">
    <property type="entry name" value="Mitochondrial carrier"/>
    <property type="match status" value="1"/>
</dbReference>
<evidence type="ECO:0000256" key="10">
    <source>
        <dbReference type="ARBA" id="ARBA00023128"/>
    </source>
</evidence>
<evidence type="ECO:0000313" key="17">
    <source>
        <dbReference type="EMBL" id="CDW82673.1"/>
    </source>
</evidence>
<dbReference type="Proteomes" id="UP000039865">
    <property type="component" value="Unassembled WGS sequence"/>
</dbReference>
<evidence type="ECO:0000256" key="12">
    <source>
        <dbReference type="ARBA" id="ARBA00024143"/>
    </source>
</evidence>
<evidence type="ECO:0000256" key="5">
    <source>
        <dbReference type="ARBA" id="ARBA00022449"/>
    </source>
</evidence>
<sequence>MSESSKPPSKPAVSQPQNLKDTNKLRNLQIFYSAFSAQAFAKTCDAPIDRVKKLLQIQHVYIRIPSDQRYKGMLDCMFRVYRDQGLLSFWRGNLTNIAQSAVGISINIIFKEYFKILTGGNMLRPNHRHFVRNMMAGGFGGVLSQIFLYPFSFVQTRLQADVGSSSSTREFFGFRDCVKKLYRIEGYQIFFTGLTVSLTGTFVYRSFYFGLHDFFWNFMFFANHKPNILTQFSIGSIVTFIAAFIAYPFDIIRHRVMIQQGRTEKLFSSGIECAMWTMKNEGLIGFYRGLFVHYLKSYNGAMLGLILNTKIQISINKKKE</sequence>
<comment type="subcellular location">
    <subcellularLocation>
        <location evidence="16">Membrane</location>
        <topology evidence="16">Multi-pass membrane protein</topology>
    </subcellularLocation>
    <subcellularLocation>
        <location evidence="1">Mitochondrion inner membrane</location>
        <topology evidence="1">Multi-pass membrane protein</topology>
    </subcellularLocation>
</comment>
<comment type="function">
    <text evidence="16">Catalyzes the exchange of ADP and ATP across the membrane.</text>
</comment>
<dbReference type="InParanoid" id="A0A078ANY7"/>
<comment type="function">
    <text evidence="13">ADP:ATP antiporter that mediates import of ADP into the mitochondrial matrix for ATP synthesis, and export of ATP out to fuel the cell. Cycles between the cytoplasmic-open state (c-state) and the matrix-open state (m-state): operates by the alternating access mechanism with a single substrate-binding site intermittently exposed to either the cytosolic (c-state) or matrix (m-state) side of the inner mitochondrial membrane.</text>
</comment>
<keyword evidence="18" id="KW-1185">Reference proteome</keyword>
<keyword evidence="9 16" id="KW-1133">Transmembrane helix</keyword>
<keyword evidence="7" id="KW-0677">Repeat</keyword>
<dbReference type="PRINTS" id="PR00926">
    <property type="entry name" value="MITOCARRIER"/>
</dbReference>
<dbReference type="PANTHER" id="PTHR45635:SF14">
    <property type="entry name" value="ADP_ATP TRANSLOCASE"/>
    <property type="match status" value="1"/>
</dbReference>
<organism evidence="17 18">
    <name type="scientific">Stylonychia lemnae</name>
    <name type="common">Ciliate</name>
    <dbReference type="NCBI Taxonomy" id="5949"/>
    <lineage>
        <taxon>Eukaryota</taxon>
        <taxon>Sar</taxon>
        <taxon>Alveolata</taxon>
        <taxon>Ciliophora</taxon>
        <taxon>Intramacronucleata</taxon>
        <taxon>Spirotrichea</taxon>
        <taxon>Stichotrichia</taxon>
        <taxon>Sporadotrichida</taxon>
        <taxon>Oxytrichidae</taxon>
        <taxon>Stylonychinae</taxon>
        <taxon>Stylonychia</taxon>
    </lineage>
</organism>
<dbReference type="PROSITE" id="PS50920">
    <property type="entry name" value="SOLCAR"/>
    <property type="match status" value="3"/>
</dbReference>
<comment type="catalytic activity">
    <reaction evidence="12">
        <text>ADP(in) + ATP(out) = ADP(out) + ATP(in)</text>
        <dbReference type="Rhea" id="RHEA:34999"/>
        <dbReference type="ChEBI" id="CHEBI:30616"/>
        <dbReference type="ChEBI" id="CHEBI:456216"/>
    </reaction>
    <physiologicalReaction direction="left-to-right" evidence="12">
        <dbReference type="Rhea" id="RHEA:35000"/>
    </physiologicalReaction>
</comment>
<keyword evidence="11 14" id="KW-0472">Membrane</keyword>